<protein>
    <submittedName>
        <fullName evidence="1">Uncharacterized protein</fullName>
    </submittedName>
</protein>
<reference evidence="2" key="2">
    <citation type="submission" date="2015-01" db="EMBL/GenBank/DDBJ databases">
        <title>Evolutionary Origins and Diversification of the Mycorrhizal Mutualists.</title>
        <authorList>
            <consortium name="DOE Joint Genome Institute"/>
            <consortium name="Mycorrhizal Genomics Consortium"/>
            <person name="Kohler A."/>
            <person name="Kuo A."/>
            <person name="Nagy L.G."/>
            <person name="Floudas D."/>
            <person name="Copeland A."/>
            <person name="Barry K.W."/>
            <person name="Cichocki N."/>
            <person name="Veneault-Fourrey C."/>
            <person name="LaButti K."/>
            <person name="Lindquist E.A."/>
            <person name="Lipzen A."/>
            <person name="Lundell T."/>
            <person name="Morin E."/>
            <person name="Murat C."/>
            <person name="Riley R."/>
            <person name="Ohm R."/>
            <person name="Sun H."/>
            <person name="Tunlid A."/>
            <person name="Henrissat B."/>
            <person name="Grigoriev I.V."/>
            <person name="Hibbett D.S."/>
            <person name="Martin F."/>
        </authorList>
    </citation>
    <scope>NUCLEOTIDE SEQUENCE [LARGE SCALE GENOMIC DNA]</scope>
    <source>
        <strain evidence="2">h7</strain>
    </source>
</reference>
<sequence>MGWSAIQQDDRKGWWNKIVPRARRGTPNSVGKHRALRPSLASVLCAGQAIYHSPQSSSLVQNSHQASSACLKIKALEVNPKLVRTSSTMRDGAMITPSASCPLNQLSSSSDLCGGHPKKTTRSERVWILRSIKVIWYYSTRILI</sequence>
<name>A0A0C3CSH1_HEBCY</name>
<dbReference type="EMBL" id="KN831770">
    <property type="protein sequence ID" value="KIM46856.1"/>
    <property type="molecule type" value="Genomic_DNA"/>
</dbReference>
<evidence type="ECO:0000313" key="1">
    <source>
        <dbReference type="EMBL" id="KIM46856.1"/>
    </source>
</evidence>
<evidence type="ECO:0000313" key="2">
    <source>
        <dbReference type="Proteomes" id="UP000053424"/>
    </source>
</evidence>
<gene>
    <name evidence="1" type="ORF">M413DRAFT_264592</name>
</gene>
<proteinExistence type="predicted"/>
<dbReference type="HOGENOM" id="CLU_1796706_0_0_1"/>
<reference evidence="1 2" key="1">
    <citation type="submission" date="2014-04" db="EMBL/GenBank/DDBJ databases">
        <authorList>
            <consortium name="DOE Joint Genome Institute"/>
            <person name="Kuo A."/>
            <person name="Gay G."/>
            <person name="Dore J."/>
            <person name="Kohler A."/>
            <person name="Nagy L.G."/>
            <person name="Floudas D."/>
            <person name="Copeland A."/>
            <person name="Barry K.W."/>
            <person name="Cichocki N."/>
            <person name="Veneault-Fourrey C."/>
            <person name="LaButti K."/>
            <person name="Lindquist E.A."/>
            <person name="Lipzen A."/>
            <person name="Lundell T."/>
            <person name="Morin E."/>
            <person name="Murat C."/>
            <person name="Sun H."/>
            <person name="Tunlid A."/>
            <person name="Henrissat B."/>
            <person name="Grigoriev I.V."/>
            <person name="Hibbett D.S."/>
            <person name="Martin F."/>
            <person name="Nordberg H.P."/>
            <person name="Cantor M.N."/>
            <person name="Hua S.X."/>
        </authorList>
    </citation>
    <scope>NUCLEOTIDE SEQUENCE [LARGE SCALE GENOMIC DNA]</scope>
    <source>
        <strain evidence="2">h7</strain>
    </source>
</reference>
<organism evidence="1 2">
    <name type="scientific">Hebeloma cylindrosporum</name>
    <dbReference type="NCBI Taxonomy" id="76867"/>
    <lineage>
        <taxon>Eukaryota</taxon>
        <taxon>Fungi</taxon>
        <taxon>Dikarya</taxon>
        <taxon>Basidiomycota</taxon>
        <taxon>Agaricomycotina</taxon>
        <taxon>Agaricomycetes</taxon>
        <taxon>Agaricomycetidae</taxon>
        <taxon>Agaricales</taxon>
        <taxon>Agaricineae</taxon>
        <taxon>Hymenogastraceae</taxon>
        <taxon>Hebeloma</taxon>
    </lineage>
</organism>
<accession>A0A0C3CSH1</accession>
<keyword evidence="2" id="KW-1185">Reference proteome</keyword>
<dbReference type="AlphaFoldDB" id="A0A0C3CSH1"/>
<dbReference type="Proteomes" id="UP000053424">
    <property type="component" value="Unassembled WGS sequence"/>
</dbReference>